<dbReference type="AlphaFoldDB" id="A0A0N4VG85"/>
<organism evidence="3">
    <name type="scientific">Enterobius vermicularis</name>
    <name type="common">Human pinworm</name>
    <dbReference type="NCBI Taxonomy" id="51028"/>
    <lineage>
        <taxon>Eukaryota</taxon>
        <taxon>Metazoa</taxon>
        <taxon>Ecdysozoa</taxon>
        <taxon>Nematoda</taxon>
        <taxon>Chromadorea</taxon>
        <taxon>Rhabditida</taxon>
        <taxon>Spirurina</taxon>
        <taxon>Oxyuridomorpha</taxon>
        <taxon>Oxyuroidea</taxon>
        <taxon>Oxyuridae</taxon>
        <taxon>Enterobius</taxon>
    </lineage>
</organism>
<evidence type="ECO:0000313" key="3">
    <source>
        <dbReference type="WBParaSite" id="EVEC_0000978101-mRNA-1"/>
    </source>
</evidence>
<evidence type="ECO:0000313" key="2">
    <source>
        <dbReference type="Proteomes" id="UP000274131"/>
    </source>
</evidence>
<reference evidence="1 2" key="2">
    <citation type="submission" date="2018-10" db="EMBL/GenBank/DDBJ databases">
        <authorList>
            <consortium name="Pathogen Informatics"/>
        </authorList>
    </citation>
    <scope>NUCLEOTIDE SEQUENCE [LARGE SCALE GENOMIC DNA]</scope>
</reference>
<keyword evidence="2" id="KW-1185">Reference proteome</keyword>
<name>A0A0N4VG85_ENTVE</name>
<accession>A0A0N4VG85</accession>
<dbReference type="EMBL" id="UXUI01009865">
    <property type="protein sequence ID" value="VDD94427.1"/>
    <property type="molecule type" value="Genomic_DNA"/>
</dbReference>
<protein>
    <submittedName>
        <fullName evidence="3">CHK domain-containing protein</fullName>
    </submittedName>
</protein>
<dbReference type="WBParaSite" id="EVEC_0000978101-mRNA-1">
    <property type="protein sequence ID" value="EVEC_0000978101-mRNA-1"/>
    <property type="gene ID" value="EVEC_0000978101"/>
</dbReference>
<dbReference type="OrthoDB" id="5850486at2759"/>
<gene>
    <name evidence="1" type="ORF">EVEC_LOCUS9178</name>
</gene>
<reference evidence="3" key="1">
    <citation type="submission" date="2017-02" db="UniProtKB">
        <authorList>
            <consortium name="WormBaseParasite"/>
        </authorList>
    </citation>
    <scope>IDENTIFICATION</scope>
</reference>
<proteinExistence type="predicted"/>
<sequence>YYYSCFKTDITIKWLYNKLIAVYNENASFPSWIAERLSTTRMPLSNIMRVTFRWEDGNMPHSVIVKTPAKRTSFEHRKGSPLFVRTNPFDNLSNSITILLQKNADEEGCGVLLLEDIIDNRNRKTIGEGMTLENVKNLIKYLAKLHALSLSDSKLLLIKIRRGKLKQVSEAHPGCYGEDLTKAICWNLTRDLRRDNLDALLEHYQKCFLEFSQGFTHQNAATHFTRFVSLHLFSMKMLKSSRSEFEPWQHSRSSFQKLSLL</sequence>
<evidence type="ECO:0000313" key="1">
    <source>
        <dbReference type="EMBL" id="VDD94427.1"/>
    </source>
</evidence>
<dbReference type="Proteomes" id="UP000274131">
    <property type="component" value="Unassembled WGS sequence"/>
</dbReference>